<evidence type="ECO:0000256" key="1">
    <source>
        <dbReference type="SAM" id="Phobius"/>
    </source>
</evidence>
<evidence type="ECO:0000313" key="2">
    <source>
        <dbReference type="EMBL" id="GKY87256.1"/>
    </source>
</evidence>
<comment type="caution">
    <text evidence="2">The sequence shown here is derived from an EMBL/GenBank/DDBJ whole genome shotgun (WGS) entry which is preliminary data.</text>
</comment>
<proteinExistence type="predicted"/>
<feature type="transmembrane region" description="Helical" evidence="1">
    <location>
        <begin position="172"/>
        <end position="190"/>
    </location>
</feature>
<sequence>MLDPNRDPILKGNLSDPRLWDRIRLAALPASKAQHEFAQALAHVSDLPLLEAREVEEEYRRWLYLAAATDALRIPPEPVRKAWVIHNQSADYNEFCAEVLARPLPLDDGARKFGANGAYRRTLQAYLREFGTPPPRTIWQAAVTPRLPRWLTAHAAVFGFTGMVAWERGEPLILALGLAMSLAIYGLDLYGAHLGRARRGFGADLSEDLSYFLNESGGR</sequence>
<reference evidence="2" key="1">
    <citation type="journal article" date="2023" name="Int. J. Syst. Evol. Microbiol.">
        <title>Sinisalibacter aestuarii sp. nov., isolated from estuarine sediment of the Arakawa River.</title>
        <authorList>
            <person name="Arafat S.T."/>
            <person name="Hirano S."/>
            <person name="Sato A."/>
            <person name="Takeuchi K."/>
            <person name="Yasuda T."/>
            <person name="Terahara T."/>
            <person name="Hamada M."/>
            <person name="Kobayashi T."/>
        </authorList>
    </citation>
    <scope>NUCLEOTIDE SEQUENCE</scope>
    <source>
        <strain evidence="2">B-399</strain>
    </source>
</reference>
<organism evidence="2 3">
    <name type="scientific">Sinisalibacter aestuarii</name>
    <dbReference type="NCBI Taxonomy" id="2949426"/>
    <lineage>
        <taxon>Bacteria</taxon>
        <taxon>Pseudomonadati</taxon>
        <taxon>Pseudomonadota</taxon>
        <taxon>Alphaproteobacteria</taxon>
        <taxon>Rhodobacterales</taxon>
        <taxon>Roseobacteraceae</taxon>
        <taxon>Sinisalibacter</taxon>
    </lineage>
</organism>
<keyword evidence="1" id="KW-0812">Transmembrane</keyword>
<keyword evidence="3" id="KW-1185">Reference proteome</keyword>
<evidence type="ECO:0000313" key="3">
    <source>
        <dbReference type="Proteomes" id="UP001144205"/>
    </source>
</evidence>
<keyword evidence="1" id="KW-1133">Transmembrane helix</keyword>
<protein>
    <submittedName>
        <fullName evidence="2">Uncharacterized protein</fullName>
    </submittedName>
</protein>
<dbReference type="RefSeq" id="WP_281841247.1">
    <property type="nucleotide sequence ID" value="NZ_BROH01000002.1"/>
</dbReference>
<keyword evidence="1" id="KW-0472">Membrane</keyword>
<name>A0ABQ5LQJ3_9RHOB</name>
<dbReference type="EMBL" id="BROH01000002">
    <property type="protein sequence ID" value="GKY87256.1"/>
    <property type="molecule type" value="Genomic_DNA"/>
</dbReference>
<dbReference type="Proteomes" id="UP001144205">
    <property type="component" value="Unassembled WGS sequence"/>
</dbReference>
<accession>A0ABQ5LQJ3</accession>
<gene>
    <name evidence="2" type="ORF">STA1M1_11250</name>
</gene>